<dbReference type="STRING" id="1122184.SAMN02745176_03555"/>
<protein>
    <submittedName>
        <fullName evidence="2">Uncharacterized protein</fullName>
    </submittedName>
</protein>
<accession>A0A1M6JAI7</accession>
<dbReference type="Proteomes" id="UP000184442">
    <property type="component" value="Unassembled WGS sequence"/>
</dbReference>
<reference evidence="2 3" key="1">
    <citation type="submission" date="2016-11" db="EMBL/GenBank/DDBJ databases">
        <authorList>
            <person name="Jaros S."/>
            <person name="Januszkiewicz K."/>
            <person name="Wedrychowicz H."/>
        </authorList>
    </citation>
    <scope>NUCLEOTIDE SEQUENCE [LARGE SCALE GENOMIC DNA]</scope>
    <source>
        <strain evidence="2 3">DSM 19022</strain>
    </source>
</reference>
<evidence type="ECO:0000313" key="3">
    <source>
        <dbReference type="Proteomes" id="UP000184442"/>
    </source>
</evidence>
<keyword evidence="1" id="KW-0472">Membrane</keyword>
<evidence type="ECO:0000313" key="2">
    <source>
        <dbReference type="EMBL" id="SHJ43716.1"/>
    </source>
</evidence>
<proteinExistence type="predicted"/>
<name>A0A1M6JAI7_9FIRM</name>
<evidence type="ECO:0000256" key="1">
    <source>
        <dbReference type="SAM" id="Phobius"/>
    </source>
</evidence>
<keyword evidence="1" id="KW-0812">Transmembrane</keyword>
<organism evidence="2 3">
    <name type="scientific">Lutispora thermophila DSM 19022</name>
    <dbReference type="NCBI Taxonomy" id="1122184"/>
    <lineage>
        <taxon>Bacteria</taxon>
        <taxon>Bacillati</taxon>
        <taxon>Bacillota</taxon>
        <taxon>Clostridia</taxon>
        <taxon>Lutisporales</taxon>
        <taxon>Lutisporaceae</taxon>
        <taxon>Lutispora</taxon>
    </lineage>
</organism>
<keyword evidence="3" id="KW-1185">Reference proteome</keyword>
<dbReference type="AlphaFoldDB" id="A0A1M6JAI7"/>
<sequence length="125" mass="14598">MLGRIPINLLMLALVLSLVLFFTEYFIPLSANFQFRAECRKILLEMEEKNELTASMRNELQKALTDKNFTVISISAPHTAKRGEFLNLKVVADYKYSKVKGIFKREEITQRMEYDKYTVARKVLN</sequence>
<feature type="transmembrane region" description="Helical" evidence="1">
    <location>
        <begin position="6"/>
        <end position="27"/>
    </location>
</feature>
<dbReference type="EMBL" id="FQZS01000059">
    <property type="protein sequence ID" value="SHJ43716.1"/>
    <property type="molecule type" value="Genomic_DNA"/>
</dbReference>
<dbReference type="RefSeq" id="WP_073028220.1">
    <property type="nucleotide sequence ID" value="NZ_FQZS01000059.1"/>
</dbReference>
<gene>
    <name evidence="2" type="ORF">SAMN02745176_03555</name>
</gene>
<keyword evidence="1" id="KW-1133">Transmembrane helix</keyword>